<evidence type="ECO:0000313" key="1">
    <source>
        <dbReference type="EMBL" id="EEC89246.1"/>
    </source>
</evidence>
<evidence type="ECO:0000313" key="2">
    <source>
        <dbReference type="Proteomes" id="UP000004315"/>
    </source>
</evidence>
<dbReference type="Proteomes" id="UP000004315">
    <property type="component" value="Unassembled WGS sequence"/>
</dbReference>
<dbReference type="Pfam" id="PF13481">
    <property type="entry name" value="AAA_25"/>
    <property type="match status" value="1"/>
</dbReference>
<dbReference type="AlphaFoldDB" id="B7CDC1"/>
<proteinExistence type="predicted"/>
<keyword evidence="2" id="KW-1185">Reference proteome</keyword>
<dbReference type="STRING" id="518637.EUBIFOR_02204"/>
<dbReference type="eggNOG" id="COG1066">
    <property type="taxonomic scope" value="Bacteria"/>
</dbReference>
<evidence type="ECO:0008006" key="3">
    <source>
        <dbReference type="Google" id="ProtNLM"/>
    </source>
</evidence>
<name>B7CDC1_9FIRM</name>
<reference evidence="1 2" key="1">
    <citation type="submission" date="2008-11" db="EMBL/GenBank/DDBJ databases">
        <title>Draft genome sequence of Eubacterium biforme (DSM 3989).</title>
        <authorList>
            <person name="Sudarsanam P."/>
            <person name="Ley R."/>
            <person name="Guruge J."/>
            <person name="Turnbaugh P.J."/>
            <person name="Mahowald M."/>
            <person name="Liep D."/>
            <person name="Gordon J."/>
        </authorList>
    </citation>
    <scope>NUCLEOTIDE SEQUENCE [LARGE SCALE GENOMIC DNA]</scope>
    <source>
        <strain evidence="1 2">DSM 3989</strain>
    </source>
</reference>
<organism evidence="1 2">
    <name type="scientific">Holdemanella biformis DSM 3989</name>
    <dbReference type="NCBI Taxonomy" id="518637"/>
    <lineage>
        <taxon>Bacteria</taxon>
        <taxon>Bacillati</taxon>
        <taxon>Bacillota</taxon>
        <taxon>Erysipelotrichia</taxon>
        <taxon>Erysipelotrichales</taxon>
        <taxon>Erysipelotrichaceae</taxon>
        <taxon>Holdemanella</taxon>
    </lineage>
</organism>
<gene>
    <name evidence="1" type="ORF">EUBIFOR_02204</name>
</gene>
<accession>B7CDC1</accession>
<dbReference type="InterPro" id="IPR027417">
    <property type="entry name" value="P-loop_NTPase"/>
</dbReference>
<dbReference type="HOGENOM" id="CLU_723146_0_0_9"/>
<dbReference type="Gene3D" id="3.40.50.300">
    <property type="entry name" value="P-loop containing nucleotide triphosphate hydrolases"/>
    <property type="match status" value="1"/>
</dbReference>
<dbReference type="OrthoDB" id="1649493at2"/>
<dbReference type="EMBL" id="ABYT01000113">
    <property type="protein sequence ID" value="EEC89246.1"/>
    <property type="molecule type" value="Genomic_DNA"/>
</dbReference>
<protein>
    <recommendedName>
        <fullName evidence="3">AAA family ATPase</fullName>
    </recommendedName>
</protein>
<comment type="caution">
    <text evidence="1">The sequence shown here is derived from an EMBL/GenBank/DDBJ whole genome shotgun (WGS) entry which is preliminary data.</text>
</comment>
<sequence length="382" mass="44337">MHLLWHFLPKLKEKKMPNFKFTNIKEFGSSYIHEKDTEDIVQDIAPIGTTMLYATMKQGKSLLGLSEALSVANTNEDTWLDLKIKNGNVLYFGLDDSDKVLNERLNKYCDNLPNFYVVNSKTYREYCSTLNGMSNGNKFNTIVNDFISQHGSVSLVIADTFEKIRFNKDRTYNSEVEEVSILKQNAQYYRYNLLLIHHATKFKDGNLFESFYGSNGLGAEVDVLITLQDSGDSDYQYLYARGNAFEDKKLLIHRNDDLKYELASINEADLVEDFPDKSYLKILKYFTKQRNTIIDNSECFTYQGEYQDFIQTLDLDIDSRGLGKLLKKYEQRLNEQHIYFNTKHLRNGMHLTMIIPANMNDNVSFFEDGTFIIEKIEESLGD</sequence>